<evidence type="ECO:0000256" key="13">
    <source>
        <dbReference type="PIRNR" id="PIRNR005096"/>
    </source>
</evidence>
<comment type="function">
    <text evidence="12">Mutarotase that catalyzes the interconversion of beta-D-galactose and alpha-D-galactose during galactose metabolism. Beta-D-galactose is metabolized in the liver into glucose 1-phosphate, the primary metabolic fuel, by the action of four enzymes that constitute the Leloir pathway: GALM, GALK1 (galactokinase), GALT (galactose-1-phosphate uridylyltransferase) and GALE (UDP-galactose-4'-epimerase). Involved in the maintenance of the equilibrium between the beta- and alpha-anomers of galactose, therefore ensuring a sufficient supply of the alpha-anomer for GALK1. Also active on D-glucose although shows a preference for galactose over glucose.</text>
</comment>
<dbReference type="GO" id="GO:0033499">
    <property type="term" value="P:galactose catabolic process via UDP-galactose, Leloir pathway"/>
    <property type="evidence" value="ECO:0007669"/>
    <property type="project" value="TreeGrafter"/>
</dbReference>
<keyword evidence="9" id="KW-0597">Phosphoprotein</keyword>
<dbReference type="UniPathway" id="UPA00214"/>
<feature type="binding site" evidence="15">
    <location>
        <begin position="88"/>
        <end position="89"/>
    </location>
    <ligand>
        <name>beta-D-galactose</name>
        <dbReference type="ChEBI" id="CHEBI:27667"/>
    </ligand>
</feature>
<dbReference type="InterPro" id="IPR015443">
    <property type="entry name" value="Aldose_1-epimerase"/>
</dbReference>
<dbReference type="Gene3D" id="2.70.98.10">
    <property type="match status" value="1"/>
</dbReference>
<evidence type="ECO:0000256" key="10">
    <source>
        <dbReference type="ARBA" id="ARBA00023235"/>
    </source>
</evidence>
<dbReference type="InterPro" id="IPR011013">
    <property type="entry name" value="Gal_mutarotase_sf_dom"/>
</dbReference>
<dbReference type="RefSeq" id="XP_033162282.1">
    <property type="nucleotide sequence ID" value="XM_033306391.1"/>
</dbReference>
<feature type="binding site" evidence="14">
    <location>
        <position position="258"/>
    </location>
    <ligand>
        <name>beta-D-galactose</name>
        <dbReference type="ChEBI" id="CHEBI:27667"/>
    </ligand>
</feature>
<evidence type="ECO:0000256" key="6">
    <source>
        <dbReference type="ARBA" id="ARBA00006206"/>
    </source>
</evidence>
<keyword evidence="16" id="KW-1185">Reference proteome</keyword>
<evidence type="ECO:0000256" key="12">
    <source>
        <dbReference type="ARBA" id="ARBA00045743"/>
    </source>
</evidence>
<reference evidence="17" key="1">
    <citation type="submission" date="2025-08" db="UniProtKB">
        <authorList>
            <consortium name="RefSeq"/>
        </authorList>
    </citation>
    <scope>IDENTIFICATION</scope>
    <source>
        <strain evidence="17">Mau12</strain>
        <tissue evidence="17">Whole Body</tissue>
    </source>
</reference>
<dbReference type="NCBIfam" id="NF008277">
    <property type="entry name" value="PRK11055.1"/>
    <property type="match status" value="1"/>
</dbReference>
<keyword evidence="10 13" id="KW-0413">Isomerase</keyword>
<dbReference type="CDD" id="cd09019">
    <property type="entry name" value="galactose_mutarotase_like"/>
    <property type="match status" value="1"/>
</dbReference>
<dbReference type="FunFam" id="2.70.98.10:FF:000003">
    <property type="entry name" value="Aldose 1-epimerase"/>
    <property type="match status" value="1"/>
</dbReference>
<comment type="similarity">
    <text evidence="6 13">Belongs to the aldose epimerase family.</text>
</comment>
<dbReference type="GO" id="GO:0005737">
    <property type="term" value="C:cytoplasm"/>
    <property type="evidence" value="ECO:0007669"/>
    <property type="project" value="UniProtKB-SubCell"/>
</dbReference>
<evidence type="ECO:0000256" key="7">
    <source>
        <dbReference type="ARBA" id="ARBA00011245"/>
    </source>
</evidence>
<comment type="subunit">
    <text evidence="7">Monomer.</text>
</comment>
<evidence type="ECO:0000256" key="9">
    <source>
        <dbReference type="ARBA" id="ARBA00022553"/>
    </source>
</evidence>
<evidence type="ECO:0000313" key="17">
    <source>
        <dbReference type="RefSeq" id="XP_033162282.1"/>
    </source>
</evidence>
<comment type="catalytic activity">
    <reaction evidence="1 13">
        <text>alpha-D-glucose = beta-D-glucose</text>
        <dbReference type="Rhea" id="RHEA:10264"/>
        <dbReference type="ChEBI" id="CHEBI:15903"/>
        <dbReference type="ChEBI" id="CHEBI:17925"/>
        <dbReference type="EC" id="5.1.3.3"/>
    </reaction>
</comment>
<dbReference type="UniPathway" id="UPA00242"/>
<comment type="catalytic activity">
    <reaction evidence="2">
        <text>alpha-D-galactose = beta-D-galactose</text>
        <dbReference type="Rhea" id="RHEA:28675"/>
        <dbReference type="ChEBI" id="CHEBI:27667"/>
        <dbReference type="ChEBI" id="CHEBI:28061"/>
        <dbReference type="EC" id="5.1.3.3"/>
    </reaction>
    <physiologicalReaction direction="right-to-left" evidence="2">
        <dbReference type="Rhea" id="RHEA:28677"/>
    </physiologicalReaction>
</comment>
<dbReference type="InterPro" id="IPR047215">
    <property type="entry name" value="Galactose_mutarotase-like"/>
</dbReference>
<dbReference type="AlphaFoldDB" id="A0A6P8JZ50"/>
<protein>
    <recommendedName>
        <fullName evidence="13">Aldose 1-epimerase</fullName>
        <ecNumber evidence="13">5.1.3.3</ecNumber>
    </recommendedName>
</protein>
<keyword evidence="11 13" id="KW-0119">Carbohydrate metabolism</keyword>
<evidence type="ECO:0000256" key="15">
    <source>
        <dbReference type="PIRSR" id="PIRSR005096-3"/>
    </source>
</evidence>
<dbReference type="PANTHER" id="PTHR10091">
    <property type="entry name" value="ALDOSE-1-EPIMERASE"/>
    <property type="match status" value="1"/>
</dbReference>
<comment type="pathway">
    <text evidence="5 13">Carbohydrate metabolism; hexose metabolism.</text>
</comment>
<evidence type="ECO:0000256" key="5">
    <source>
        <dbReference type="ARBA" id="ARBA00005028"/>
    </source>
</evidence>
<evidence type="ECO:0000256" key="14">
    <source>
        <dbReference type="PIRSR" id="PIRSR005096-2"/>
    </source>
</evidence>
<evidence type="ECO:0000313" key="16">
    <source>
        <dbReference type="Proteomes" id="UP000515162"/>
    </source>
</evidence>
<dbReference type="GO" id="GO:0030246">
    <property type="term" value="F:carbohydrate binding"/>
    <property type="evidence" value="ECO:0007669"/>
    <property type="project" value="InterPro"/>
</dbReference>
<dbReference type="PIRSF" id="PIRSF005096">
    <property type="entry name" value="GALM"/>
    <property type="match status" value="1"/>
</dbReference>
<sequence length="368" mass="41103">MSITVEERNFGLVTNPLTEARQMVHSYTLKNTKGMSVTVIQLGATIQSIFFPDGSKKVEDVCLGFDDIAGYMTNKAAYMGGTLGRVANRVASGGFTLDETTVNLTRNFEGQFHLHGGFLGFDSVIWEVVQKTPEGVVFRHQSQHGHEGYPGILTCLITYRLDNEDRLSISFEANTDRQTIVNLSNHAYFNLAGHNAGPKGLAEHTVEIASSEIVETDDRQIPTGELTLVDNTAYDLRSPVVLGDRLKQFEHRPIQGFDNCYVVNGGQLLRSTVKVAKIVHPPSGRALEVWTNQPGVQFYTANNITKITGKKGSFYVKHGSFCVQTEKFPDAVNHQNFPSINLNPNETYRHEVVYWFKVEKTCRCCYKK</sequence>
<evidence type="ECO:0000256" key="11">
    <source>
        <dbReference type="ARBA" id="ARBA00023277"/>
    </source>
</evidence>
<dbReference type="InterPro" id="IPR014718">
    <property type="entry name" value="GH-type_carb-bd"/>
</dbReference>
<evidence type="ECO:0000256" key="8">
    <source>
        <dbReference type="ARBA" id="ARBA00022490"/>
    </source>
</evidence>
<proteinExistence type="inferred from homology"/>
<evidence type="ECO:0000256" key="4">
    <source>
        <dbReference type="ARBA" id="ARBA00004947"/>
    </source>
</evidence>
<comment type="pathway">
    <text evidence="4">Carbohydrate metabolism; galactose metabolism.</text>
</comment>
<dbReference type="GeneID" id="117142427"/>
<feature type="binding site" evidence="15">
    <location>
        <begin position="186"/>
        <end position="188"/>
    </location>
    <ligand>
        <name>beta-D-galactose</name>
        <dbReference type="ChEBI" id="CHEBI:27667"/>
    </ligand>
</feature>
<dbReference type="GO" id="GO:0004034">
    <property type="term" value="F:aldose 1-epimerase activity"/>
    <property type="evidence" value="ECO:0007669"/>
    <property type="project" value="UniProtKB-EC"/>
</dbReference>
<dbReference type="GO" id="GO:0006006">
    <property type="term" value="P:glucose metabolic process"/>
    <property type="evidence" value="ECO:0007669"/>
    <property type="project" value="TreeGrafter"/>
</dbReference>
<evidence type="ECO:0000256" key="1">
    <source>
        <dbReference type="ARBA" id="ARBA00001614"/>
    </source>
</evidence>
<dbReference type="EC" id="5.1.3.3" evidence="13"/>
<dbReference type="SUPFAM" id="SSF74650">
    <property type="entry name" value="Galactose mutarotase-like"/>
    <property type="match status" value="1"/>
</dbReference>
<accession>A0A6P8JZ50</accession>
<dbReference type="Pfam" id="PF01263">
    <property type="entry name" value="Aldose_epim"/>
    <property type="match status" value="1"/>
</dbReference>
<organism evidence="16 17">
    <name type="scientific">Drosophila mauritiana</name>
    <name type="common">Fruit fly</name>
    <dbReference type="NCBI Taxonomy" id="7226"/>
    <lineage>
        <taxon>Eukaryota</taxon>
        <taxon>Metazoa</taxon>
        <taxon>Ecdysozoa</taxon>
        <taxon>Arthropoda</taxon>
        <taxon>Hexapoda</taxon>
        <taxon>Insecta</taxon>
        <taxon>Pterygota</taxon>
        <taxon>Neoptera</taxon>
        <taxon>Endopterygota</taxon>
        <taxon>Diptera</taxon>
        <taxon>Brachycera</taxon>
        <taxon>Muscomorpha</taxon>
        <taxon>Ephydroidea</taxon>
        <taxon>Drosophilidae</taxon>
        <taxon>Drosophila</taxon>
        <taxon>Sophophora</taxon>
    </lineage>
</organism>
<gene>
    <name evidence="17" type="primary">LOC117142427</name>
</gene>
<comment type="subcellular location">
    <subcellularLocation>
        <location evidence="3">Cytoplasm</location>
    </subcellularLocation>
</comment>
<dbReference type="Proteomes" id="UP000515162">
    <property type="component" value="Chromosome 2L"/>
</dbReference>
<evidence type="ECO:0000256" key="3">
    <source>
        <dbReference type="ARBA" id="ARBA00004496"/>
    </source>
</evidence>
<evidence type="ECO:0000256" key="2">
    <source>
        <dbReference type="ARBA" id="ARBA00001712"/>
    </source>
</evidence>
<keyword evidence="8" id="KW-0963">Cytoplasm</keyword>
<name>A0A6P8JZ50_DROMA</name>
<dbReference type="PANTHER" id="PTHR10091:SF0">
    <property type="entry name" value="GALACTOSE MUTAROTASE"/>
    <property type="match status" value="1"/>
</dbReference>
<dbReference type="InterPro" id="IPR008183">
    <property type="entry name" value="Aldose_1/G6P_1-epimerase"/>
</dbReference>